<dbReference type="GO" id="GO:0047429">
    <property type="term" value="F:nucleoside triphosphate diphosphatase activity"/>
    <property type="evidence" value="ECO:0007669"/>
    <property type="project" value="TreeGrafter"/>
</dbReference>
<dbReference type="Pfam" id="PF01033">
    <property type="entry name" value="Somatomedin_B"/>
    <property type="match status" value="2"/>
</dbReference>
<evidence type="ECO:0000256" key="1">
    <source>
        <dbReference type="ARBA" id="ARBA00004613"/>
    </source>
</evidence>
<organism evidence="8 9">
    <name type="scientific">Sander lucioperca</name>
    <name type="common">Pike-perch</name>
    <name type="synonym">Perca lucioperca</name>
    <dbReference type="NCBI Taxonomy" id="283035"/>
    <lineage>
        <taxon>Eukaryota</taxon>
        <taxon>Metazoa</taxon>
        <taxon>Chordata</taxon>
        <taxon>Craniata</taxon>
        <taxon>Vertebrata</taxon>
        <taxon>Euteleostomi</taxon>
        <taxon>Actinopterygii</taxon>
        <taxon>Neopterygii</taxon>
        <taxon>Teleostei</taxon>
        <taxon>Neoteleostei</taxon>
        <taxon>Acanthomorphata</taxon>
        <taxon>Eupercaria</taxon>
        <taxon>Perciformes</taxon>
        <taxon>Percoidei</taxon>
        <taxon>Percidae</taxon>
        <taxon>Luciopercinae</taxon>
        <taxon>Sander</taxon>
    </lineage>
</organism>
<dbReference type="GO" id="GO:0009143">
    <property type="term" value="P:nucleoside triphosphate catabolic process"/>
    <property type="evidence" value="ECO:0007669"/>
    <property type="project" value="TreeGrafter"/>
</dbReference>
<dbReference type="Proteomes" id="UP000694568">
    <property type="component" value="Unplaced"/>
</dbReference>
<dbReference type="Gene3D" id="3.40.570.10">
    <property type="entry name" value="Extracellular Endonuclease, subunit A"/>
    <property type="match status" value="1"/>
</dbReference>
<dbReference type="InterPro" id="IPR002591">
    <property type="entry name" value="Phosphodiest/P_Trfase"/>
</dbReference>
<dbReference type="SMART" id="SM00477">
    <property type="entry name" value="NUC"/>
    <property type="match status" value="1"/>
</dbReference>
<keyword evidence="6" id="KW-0325">Glycoprotein</keyword>
<dbReference type="SMART" id="SM00892">
    <property type="entry name" value="Endonuclease_NS"/>
    <property type="match status" value="1"/>
</dbReference>
<keyword evidence="2" id="KW-0964">Secreted</keyword>
<keyword evidence="9" id="KW-1185">Reference proteome</keyword>
<dbReference type="InterPro" id="IPR044929">
    <property type="entry name" value="DNA/RNA_non-sp_Endonuclease_sf"/>
</dbReference>
<dbReference type="FunFam" id="4.10.410.20:FF:000001">
    <property type="entry name" value="Ectonucleotide pyrophosphatase/phosphodiesterase family member 2"/>
    <property type="match status" value="1"/>
</dbReference>
<evidence type="ECO:0000256" key="4">
    <source>
        <dbReference type="ARBA" id="ARBA00022801"/>
    </source>
</evidence>
<dbReference type="SUPFAM" id="SSF53649">
    <property type="entry name" value="Alkaline phosphatase-like"/>
    <property type="match status" value="1"/>
</dbReference>
<keyword evidence="3" id="KW-0479">Metal-binding</keyword>
<dbReference type="InterPro" id="IPR001604">
    <property type="entry name" value="Endo_G_ENPP1-like_dom"/>
</dbReference>
<accession>A0A8C9XT87</accession>
<dbReference type="Ensembl" id="ENSSLUT00000014938.1">
    <property type="protein sequence ID" value="ENSSLUP00000014467.1"/>
    <property type="gene ID" value="ENSSLUG00000006717.1"/>
</dbReference>
<dbReference type="Gene3D" id="3.40.720.10">
    <property type="entry name" value="Alkaline Phosphatase, subunit A"/>
    <property type="match status" value="1"/>
</dbReference>
<dbReference type="GeneTree" id="ENSGT00940000156034"/>
<feature type="domain" description="SMB" evidence="7">
    <location>
        <begin position="60"/>
        <end position="104"/>
    </location>
</feature>
<dbReference type="GO" id="GO:0005576">
    <property type="term" value="C:extracellular region"/>
    <property type="evidence" value="ECO:0007669"/>
    <property type="project" value="UniProtKB-SubCell"/>
</dbReference>
<evidence type="ECO:0000313" key="8">
    <source>
        <dbReference type="Ensembl" id="ENSSLUP00000014467.1"/>
    </source>
</evidence>
<reference evidence="8" key="2">
    <citation type="submission" date="2025-09" db="UniProtKB">
        <authorList>
            <consortium name="Ensembl"/>
        </authorList>
    </citation>
    <scope>IDENTIFICATION</scope>
</reference>
<sequence>MGFVKELQKKKIISSPHTSCRTRCYEPYDDQTPGCRCDQSCNASNSCCYDYHDICTVPTEQWECTKLRCGEKRLTQSRCHCSDDCLSAGDCCTNYKHVCHGEKEWVEDKCEDLSTPTCPAGFTQQPLLLVSLDGLRAEYLQTWSTLIPVLDKLKECGTSAPYMQAAFPSKTFPNHYTIVTGLYPESNGLIDNTMYDPVFDATFSLSSPEKDNPDWYLGQPIWHTAKQQGLKSGTFFWPGSDVKINGSFPNIYQPYNGKVPFEERVFTVLKWLQLPDGERPDFYTLYLEEPDKSGHSYGPVSGGLIEAIQGVDKIIGQLMNGLKQIGLHRCVNIIIVADHGMEDTSCDRKEVLQELVGDIQNYWVTEGAFGRIRAKNKDTCKKPDQKIKPYLKANLPKRLHFANSRRIEDVNVLVDPKWLFERYPCLPSISCLVVSYLQFYGPKFHYKTEIEPFSNIELYNLMCDVMQISPTNNNGTHGSMNHVLRRPYYTPAPPAEQSDPAQCPMISLDPADNLGCFCPTLVGKCTFGVSESAAEKKHMLFGRPRMLQRDQTYCILRQEGFILAYGHKALMPLWSSFTMDKPVRFFDYQPSLSCQFPLFLSPHVTTSKKKSLFVIVLSDLNATADQQYDALIMSNVVPMYPEFKKIWDYFYSTLLKKYASIYNGINVVTGPAFDYNHDGQYDTPEQIHLFLCDSRFVPGTNIPIPTHYFAVLTSCGDSALPVNTCAGGLQTVSFLLPHRQDNSESCKSSQAESHWVEDLVWFHQSRVRDVEWITGLDFYQGSSRPIPELLRMKTRPTAAIHRKQ</sequence>
<dbReference type="InterPro" id="IPR036024">
    <property type="entry name" value="Somatomedin_B-like_dom_sf"/>
</dbReference>
<comment type="subcellular location">
    <subcellularLocation>
        <location evidence="1">Secreted</location>
    </subcellularLocation>
</comment>
<dbReference type="SUPFAM" id="SSF54060">
    <property type="entry name" value="His-Me finger endonucleases"/>
    <property type="match status" value="1"/>
</dbReference>
<evidence type="ECO:0000313" key="9">
    <source>
        <dbReference type="Proteomes" id="UP000694568"/>
    </source>
</evidence>
<evidence type="ECO:0000256" key="6">
    <source>
        <dbReference type="ARBA" id="ARBA00023180"/>
    </source>
</evidence>
<dbReference type="PROSITE" id="PS00524">
    <property type="entry name" value="SMB_1"/>
    <property type="match status" value="2"/>
</dbReference>
<name>A0A8C9XT87_SANLU</name>
<dbReference type="InterPro" id="IPR001212">
    <property type="entry name" value="Somatomedin_B_dom"/>
</dbReference>
<proteinExistence type="predicted"/>
<dbReference type="Pfam" id="PF01663">
    <property type="entry name" value="Phosphodiest"/>
    <property type="match status" value="1"/>
</dbReference>
<keyword evidence="4" id="KW-0378">Hydrolase</keyword>
<dbReference type="InterPro" id="IPR017850">
    <property type="entry name" value="Alkaline_phosphatase_core_sf"/>
</dbReference>
<dbReference type="CDD" id="cd16018">
    <property type="entry name" value="Enpp"/>
    <property type="match status" value="1"/>
</dbReference>
<dbReference type="GO" id="GO:0046872">
    <property type="term" value="F:metal ion binding"/>
    <property type="evidence" value="ECO:0007669"/>
    <property type="project" value="UniProtKB-KW"/>
</dbReference>
<dbReference type="PANTHER" id="PTHR10151:SF107">
    <property type="entry name" value="ECTONUCLEOTIDE PYROPHOSPHATASE_PHOSPHODIESTERASE FAMILY MEMBER 3"/>
    <property type="match status" value="1"/>
</dbReference>
<evidence type="ECO:0000259" key="7">
    <source>
        <dbReference type="PROSITE" id="PS50958"/>
    </source>
</evidence>
<feature type="domain" description="SMB" evidence="7">
    <location>
        <begin position="16"/>
        <end position="59"/>
    </location>
</feature>
<evidence type="ECO:0000256" key="5">
    <source>
        <dbReference type="ARBA" id="ARBA00023157"/>
    </source>
</evidence>
<dbReference type="AlphaFoldDB" id="A0A8C9XT87"/>
<keyword evidence="5" id="KW-1015">Disulfide bond</keyword>
<dbReference type="InterPro" id="IPR020821">
    <property type="entry name" value="ENPP1-3/EXOG-like_nuc-like"/>
</dbReference>
<evidence type="ECO:0000256" key="3">
    <source>
        <dbReference type="ARBA" id="ARBA00022723"/>
    </source>
</evidence>
<dbReference type="PANTHER" id="PTHR10151">
    <property type="entry name" value="ECTONUCLEOTIDE PYROPHOSPHATASE/PHOSPHODIESTERASE"/>
    <property type="match status" value="1"/>
</dbReference>
<dbReference type="SMART" id="SM00201">
    <property type="entry name" value="SO"/>
    <property type="match status" value="2"/>
</dbReference>
<evidence type="ECO:0000256" key="2">
    <source>
        <dbReference type="ARBA" id="ARBA00022525"/>
    </source>
</evidence>
<dbReference type="Gene3D" id="4.10.410.20">
    <property type="match status" value="2"/>
</dbReference>
<reference evidence="8" key="1">
    <citation type="submission" date="2025-08" db="UniProtKB">
        <authorList>
            <consortium name="Ensembl"/>
        </authorList>
    </citation>
    <scope>IDENTIFICATION</scope>
</reference>
<dbReference type="GO" id="GO:0003676">
    <property type="term" value="F:nucleic acid binding"/>
    <property type="evidence" value="ECO:0007669"/>
    <property type="project" value="InterPro"/>
</dbReference>
<gene>
    <name evidence="8" type="primary">LOC116055710</name>
</gene>
<dbReference type="InterPro" id="IPR044925">
    <property type="entry name" value="His-Me_finger_sf"/>
</dbReference>
<protein>
    <recommendedName>
        <fullName evidence="7">SMB domain-containing protein</fullName>
    </recommendedName>
</protein>
<dbReference type="PROSITE" id="PS50958">
    <property type="entry name" value="SMB_2"/>
    <property type="match status" value="2"/>
</dbReference>
<dbReference type="SUPFAM" id="SSF90188">
    <property type="entry name" value="Somatomedin B domain"/>
    <property type="match status" value="2"/>
</dbReference>